<name>A0A7Y2H417_UNCEI</name>
<organism evidence="2 3">
    <name type="scientific">Eiseniibacteriota bacterium</name>
    <dbReference type="NCBI Taxonomy" id="2212470"/>
    <lineage>
        <taxon>Bacteria</taxon>
        <taxon>Candidatus Eiseniibacteriota</taxon>
    </lineage>
</organism>
<accession>A0A7Y2H417</accession>
<dbReference type="AlphaFoldDB" id="A0A7Y2H417"/>
<keyword evidence="1" id="KW-0472">Membrane</keyword>
<keyword evidence="1" id="KW-1133">Transmembrane helix</keyword>
<proteinExistence type="predicted"/>
<dbReference type="InterPro" id="IPR024623">
    <property type="entry name" value="YtxH"/>
</dbReference>
<dbReference type="Pfam" id="PF12732">
    <property type="entry name" value="YtxH"/>
    <property type="match status" value="1"/>
</dbReference>
<comment type="caution">
    <text evidence="2">The sequence shown here is derived from an EMBL/GenBank/DDBJ whole genome shotgun (WGS) entry which is preliminary data.</text>
</comment>
<reference evidence="2 3" key="1">
    <citation type="submission" date="2020-03" db="EMBL/GenBank/DDBJ databases">
        <title>Metabolic flexibility allows generalist bacteria to become dominant in a frequently disturbed ecosystem.</title>
        <authorList>
            <person name="Chen Y.-J."/>
            <person name="Leung P.M."/>
            <person name="Bay S.K."/>
            <person name="Hugenholtz P."/>
            <person name="Kessler A.J."/>
            <person name="Shelley G."/>
            <person name="Waite D.W."/>
            <person name="Cook P.L."/>
            <person name="Greening C."/>
        </authorList>
    </citation>
    <scope>NUCLEOTIDE SEQUENCE [LARGE SCALE GENOMIC DNA]</scope>
    <source>
        <strain evidence="2">SS_bin_28</strain>
    </source>
</reference>
<gene>
    <name evidence="2" type="ORF">HKN21_17845</name>
</gene>
<evidence type="ECO:0000256" key="1">
    <source>
        <dbReference type="SAM" id="Phobius"/>
    </source>
</evidence>
<feature type="transmembrane region" description="Helical" evidence="1">
    <location>
        <begin position="6"/>
        <end position="25"/>
    </location>
</feature>
<sequence>MEKSNTTLAFALGAVAGGLTALLLAPDRGKNTREKLKEGASGLLEQSTEAIGATKSTVEDTTKAYAGAVKSAVEEGKQAYLRELKTQSN</sequence>
<protein>
    <submittedName>
        <fullName evidence="2">YtxH domain-containing protein</fullName>
    </submittedName>
</protein>
<dbReference type="Proteomes" id="UP000547674">
    <property type="component" value="Unassembled WGS sequence"/>
</dbReference>
<keyword evidence="1" id="KW-0812">Transmembrane</keyword>
<dbReference type="EMBL" id="JABDJR010000711">
    <property type="protein sequence ID" value="NNF08630.1"/>
    <property type="molecule type" value="Genomic_DNA"/>
</dbReference>
<evidence type="ECO:0000313" key="3">
    <source>
        <dbReference type="Proteomes" id="UP000547674"/>
    </source>
</evidence>
<evidence type="ECO:0000313" key="2">
    <source>
        <dbReference type="EMBL" id="NNF08630.1"/>
    </source>
</evidence>